<keyword evidence="4" id="KW-1185">Reference proteome</keyword>
<dbReference type="Proteomes" id="UP000003280">
    <property type="component" value="Unassembled WGS sequence"/>
</dbReference>
<dbReference type="GO" id="GO:0046961">
    <property type="term" value="F:proton-transporting ATPase activity, rotational mechanism"/>
    <property type="evidence" value="ECO:0007669"/>
    <property type="project" value="InterPro"/>
</dbReference>
<dbReference type="Gene3D" id="1.10.132.50">
    <property type="entry name" value="ATP synthase (C/AC39) subunit, domain 3"/>
    <property type="match status" value="2"/>
</dbReference>
<keyword evidence="2" id="KW-0406">Ion transport</keyword>
<dbReference type="InterPro" id="IPR036079">
    <property type="entry name" value="ATPase_csu/dsu_sf"/>
</dbReference>
<evidence type="ECO:0000313" key="4">
    <source>
        <dbReference type="Proteomes" id="UP000003280"/>
    </source>
</evidence>
<name>E0NNU9_9FIRM</name>
<keyword evidence="3" id="KW-0378">Hydrolase</keyword>
<dbReference type="InterPro" id="IPR002843">
    <property type="entry name" value="ATPase_V0-cplx_csu/dsu"/>
</dbReference>
<dbReference type="PANTHER" id="PTHR38682">
    <property type="entry name" value="V-TYPE ATP SYNTHASE SUBUNIT C"/>
    <property type="match status" value="1"/>
</dbReference>
<dbReference type="OrthoDB" id="9816136at2"/>
<dbReference type="InterPro" id="IPR050873">
    <property type="entry name" value="V-ATPase_V0D/AC39_subunit"/>
</dbReference>
<comment type="caution">
    <text evidence="3">The sequence shown here is derived from an EMBL/GenBank/DDBJ whole genome shotgun (WGS) entry which is preliminary data.</text>
</comment>
<dbReference type="HOGENOM" id="CLU_064887_1_1_9"/>
<dbReference type="SUPFAM" id="SSF103486">
    <property type="entry name" value="V-type ATP synthase subunit C"/>
    <property type="match status" value="1"/>
</dbReference>
<dbReference type="PANTHER" id="PTHR38682:SF1">
    <property type="entry name" value="V-TYPE ATP SYNTHASE SUBUNIT C"/>
    <property type="match status" value="1"/>
</dbReference>
<organism evidence="3 4">
    <name type="scientific">Peptoniphilus duerdenii ATCC BAA-1640</name>
    <dbReference type="NCBI Taxonomy" id="862517"/>
    <lineage>
        <taxon>Bacteria</taxon>
        <taxon>Bacillati</taxon>
        <taxon>Bacillota</taxon>
        <taxon>Tissierellia</taxon>
        <taxon>Tissierellales</taxon>
        <taxon>Peptoniphilaceae</taxon>
        <taxon>Peptoniphilus</taxon>
    </lineage>
</organism>
<dbReference type="STRING" id="862517.HMPREF9225_1838"/>
<proteinExistence type="predicted"/>
<keyword evidence="1" id="KW-0813">Transport</keyword>
<evidence type="ECO:0000256" key="2">
    <source>
        <dbReference type="ARBA" id="ARBA00023065"/>
    </source>
</evidence>
<reference evidence="3 4" key="1">
    <citation type="submission" date="2010-07" db="EMBL/GenBank/DDBJ databases">
        <authorList>
            <person name="Muzny D."/>
            <person name="Qin X."/>
            <person name="Deng J."/>
            <person name="Jiang H."/>
            <person name="Liu Y."/>
            <person name="Qu J."/>
            <person name="Song X.-Z."/>
            <person name="Zhang L."/>
            <person name="Thornton R."/>
            <person name="Coyle M."/>
            <person name="Francisco L."/>
            <person name="Jackson L."/>
            <person name="Javaid M."/>
            <person name="Korchina V."/>
            <person name="Kovar C."/>
            <person name="Mata R."/>
            <person name="Mathew T."/>
            <person name="Ngo R."/>
            <person name="Nguyen L."/>
            <person name="Nguyen N."/>
            <person name="Okwuonu G."/>
            <person name="Ongeri F."/>
            <person name="Pham C."/>
            <person name="Simmons D."/>
            <person name="Wilczek-Boney K."/>
            <person name="Hale W."/>
            <person name="Jakkamsetti A."/>
            <person name="Pham P."/>
            <person name="Ruth R."/>
            <person name="San Lucas F."/>
            <person name="Warren J."/>
            <person name="Zhang J."/>
            <person name="Zhao Z."/>
            <person name="Zhou C."/>
            <person name="Zhu D."/>
            <person name="Lee S."/>
            <person name="Bess C."/>
            <person name="Blankenburg K."/>
            <person name="Forbes L."/>
            <person name="Fu Q."/>
            <person name="Gubbala S."/>
            <person name="Hirani K."/>
            <person name="Jayaseelan J.C."/>
            <person name="Lara F."/>
            <person name="Munidasa M."/>
            <person name="Palculict T."/>
            <person name="Patil S."/>
            <person name="Pu L.-L."/>
            <person name="Saada N."/>
            <person name="Tang L."/>
            <person name="Weissenberger G."/>
            <person name="Zhu Y."/>
            <person name="Hemphill L."/>
            <person name="Shang Y."/>
            <person name="Youmans B."/>
            <person name="Ayvaz T."/>
            <person name="Ross M."/>
            <person name="Santibanez J."/>
            <person name="Aqrawi P."/>
            <person name="Gross S."/>
            <person name="Joshi V."/>
            <person name="Fowler G."/>
            <person name="Nazareth L."/>
            <person name="Reid J."/>
            <person name="Worley K."/>
            <person name="Petrosino J."/>
            <person name="Highlander S."/>
            <person name="Gibbs R."/>
        </authorList>
    </citation>
    <scope>NUCLEOTIDE SEQUENCE [LARGE SCALE GENOMIC DNA]</scope>
    <source>
        <strain evidence="3 4">ATCC BAA-1640</strain>
    </source>
</reference>
<accession>E0NNU9</accession>
<dbReference type="InterPro" id="IPR044911">
    <property type="entry name" value="V-type_ATPase_csu/dsu_dom_3"/>
</dbReference>
<sequence length="343" mass="41031">MGDFNAVSAKMSKMTSEFLTDRDYISMSRFQTVSEIITYLKENTKLSSYFDGYEDSYEAERKLDLYKLDLLTKLRHYYKGNYLNFVNAAISEFEIDDIKRVLRYLKTKDGRRSLKDRLIVLNSDNLIEENDTIKTFVEKLKGTKYYKVLRQYVDDAEDVVLFYMEMNLDKLYYQQLVEISNTFSKAEKQKVDEVLGVKIDLLNITWIYRGIKYYGLMPEELLNFAVIGGKVFNFDRLREMVYMDIEKEFVPYILNSHYEFLFQGESQDIYLDRRSSRFLYYTCREVFKRDFFDFSKFAAFMYILDFEVKDIRGIMEATRFNLSPGETLNYLVRSYKGSELTWL</sequence>
<dbReference type="Pfam" id="PF01992">
    <property type="entry name" value="vATP-synt_AC39"/>
    <property type="match status" value="1"/>
</dbReference>
<dbReference type="AlphaFoldDB" id="E0NNU9"/>
<gene>
    <name evidence="3" type="primary">atpC</name>
    <name evidence="3" type="ORF">HMPREF9225_1838</name>
</gene>
<evidence type="ECO:0000256" key="1">
    <source>
        <dbReference type="ARBA" id="ARBA00022448"/>
    </source>
</evidence>
<dbReference type="EC" id="3.6.3.14" evidence="3"/>
<dbReference type="EMBL" id="AEEH01000053">
    <property type="protein sequence ID" value="EFM24417.1"/>
    <property type="molecule type" value="Genomic_DNA"/>
</dbReference>
<evidence type="ECO:0000313" key="3">
    <source>
        <dbReference type="EMBL" id="EFM24417.1"/>
    </source>
</evidence>
<dbReference type="GO" id="GO:0016787">
    <property type="term" value="F:hydrolase activity"/>
    <property type="evidence" value="ECO:0007669"/>
    <property type="project" value="UniProtKB-KW"/>
</dbReference>
<dbReference type="eggNOG" id="COG1527">
    <property type="taxonomic scope" value="Bacteria"/>
</dbReference>
<protein>
    <submittedName>
        <fullName evidence="3">Putative ATP synthase, subunit C</fullName>
        <ecNumber evidence="3">3.6.3.14</ecNumber>
    </submittedName>
</protein>
<dbReference type="RefSeq" id="WP_008902613.1">
    <property type="nucleotide sequence ID" value="NZ_GL397071.1"/>
</dbReference>